<organism evidence="2">
    <name type="scientific">metagenome</name>
    <dbReference type="NCBI Taxonomy" id="256318"/>
    <lineage>
        <taxon>unclassified sequences</taxon>
        <taxon>metagenomes</taxon>
    </lineage>
</organism>
<protein>
    <submittedName>
        <fullName evidence="2">Uncharacterized protein</fullName>
    </submittedName>
</protein>
<accession>A0A2P2C2C9</accession>
<evidence type="ECO:0000313" key="2">
    <source>
        <dbReference type="EMBL" id="CUR56160.1"/>
    </source>
</evidence>
<sequence length="51" mass="5254">MLRMSLNLITVAAEEAGEAGLNHWVVGGIALAILLALLLGLLAFGAGREHS</sequence>
<name>A0A2P2C2C9_9ZZZZ</name>
<keyword evidence="1" id="KW-0812">Transmembrane</keyword>
<evidence type="ECO:0000256" key="1">
    <source>
        <dbReference type="SAM" id="Phobius"/>
    </source>
</evidence>
<dbReference type="AlphaFoldDB" id="A0A2P2C2C9"/>
<keyword evidence="1" id="KW-1133">Transmembrane helix</keyword>
<feature type="transmembrane region" description="Helical" evidence="1">
    <location>
        <begin position="24"/>
        <end position="46"/>
    </location>
</feature>
<reference evidence="2" key="1">
    <citation type="submission" date="2015-08" db="EMBL/GenBank/DDBJ databases">
        <authorList>
            <person name="Babu N.S."/>
            <person name="Beckwith C.J."/>
            <person name="Beseler K.G."/>
            <person name="Brison A."/>
            <person name="Carone J.V."/>
            <person name="Caskin T.P."/>
            <person name="Diamond M."/>
            <person name="Durham M.E."/>
            <person name="Foxe J.M."/>
            <person name="Go M."/>
            <person name="Henderson B.A."/>
            <person name="Jones I.B."/>
            <person name="McGettigan J.A."/>
            <person name="Micheletti S.J."/>
            <person name="Nasrallah M.E."/>
            <person name="Ortiz D."/>
            <person name="Piller C.R."/>
            <person name="Privatt S.R."/>
            <person name="Schneider S.L."/>
            <person name="Sharp S."/>
            <person name="Smith T.C."/>
            <person name="Stanton J.D."/>
            <person name="Ullery H.E."/>
            <person name="Wilson R.J."/>
            <person name="Serrano M.G."/>
            <person name="Buck G."/>
            <person name="Lee V."/>
            <person name="Wang Y."/>
            <person name="Carvalho R."/>
            <person name="Voegtly L."/>
            <person name="Shi R."/>
            <person name="Duckworth R."/>
            <person name="Johnson A."/>
            <person name="Loviza R."/>
            <person name="Walstead R."/>
            <person name="Shah Z."/>
            <person name="Kiflezghi M."/>
            <person name="Wade K."/>
            <person name="Ball S.L."/>
            <person name="Bradley K.W."/>
            <person name="Asai D.J."/>
            <person name="Bowman C.A."/>
            <person name="Russell D.A."/>
            <person name="Pope W.H."/>
            <person name="Jacobs-Sera D."/>
            <person name="Hendrix R.W."/>
            <person name="Hatfull G.F."/>
        </authorList>
    </citation>
    <scope>NUCLEOTIDE SEQUENCE</scope>
</reference>
<proteinExistence type="predicted"/>
<gene>
    <name evidence="2" type="ORF">NOCA2310191</name>
</gene>
<dbReference type="EMBL" id="CZKA01000025">
    <property type="protein sequence ID" value="CUR56160.1"/>
    <property type="molecule type" value="Genomic_DNA"/>
</dbReference>
<keyword evidence="1" id="KW-0472">Membrane</keyword>